<proteinExistence type="predicted"/>
<evidence type="ECO:0000313" key="1">
    <source>
        <dbReference type="EMBL" id="SHM59185.1"/>
    </source>
</evidence>
<dbReference type="STRING" id="134849.SAMN05443668_101975"/>
<evidence type="ECO:0000313" key="2">
    <source>
        <dbReference type="Proteomes" id="UP000184440"/>
    </source>
</evidence>
<dbReference type="Proteomes" id="UP000184440">
    <property type="component" value="Unassembled WGS sequence"/>
</dbReference>
<dbReference type="RefSeq" id="WP_143175025.1">
    <property type="nucleotide sequence ID" value="NZ_FRCS01000001.1"/>
</dbReference>
<reference evidence="1 2" key="1">
    <citation type="submission" date="2016-11" db="EMBL/GenBank/DDBJ databases">
        <authorList>
            <person name="Jaros S."/>
            <person name="Januszkiewicz K."/>
            <person name="Wedrychowicz H."/>
        </authorList>
    </citation>
    <scope>NUCLEOTIDE SEQUENCE [LARGE SCALE GENOMIC DNA]</scope>
    <source>
        <strain evidence="1 2">DSM 46144</strain>
    </source>
</reference>
<accession>A0A1M7K1T8</accession>
<keyword evidence="2" id="KW-1185">Reference proteome</keyword>
<dbReference type="EMBL" id="FRCS01000001">
    <property type="protein sequence ID" value="SHM59185.1"/>
    <property type="molecule type" value="Genomic_DNA"/>
</dbReference>
<dbReference type="OrthoDB" id="1446591at2"/>
<name>A0A1M7K1T8_9ACTN</name>
<protein>
    <submittedName>
        <fullName evidence="1">Uncharacterized protein</fullName>
    </submittedName>
</protein>
<organism evidence="1 2">
    <name type="scientific">Cryptosporangium aurantiacum</name>
    <dbReference type="NCBI Taxonomy" id="134849"/>
    <lineage>
        <taxon>Bacteria</taxon>
        <taxon>Bacillati</taxon>
        <taxon>Actinomycetota</taxon>
        <taxon>Actinomycetes</taxon>
        <taxon>Cryptosporangiales</taxon>
        <taxon>Cryptosporangiaceae</taxon>
        <taxon>Cryptosporangium</taxon>
    </lineage>
</organism>
<dbReference type="AlphaFoldDB" id="A0A1M7K1T8"/>
<gene>
    <name evidence="1" type="ORF">SAMN05443668_101975</name>
</gene>
<sequence>MPLPRIAVDNAAIVVKGAFNPAIFSPLWLQNVGLIGETEFEAAVLDGISRDFAIFSVDWLNLQVLPDSIQLRTEVAEETERMRDVAIGILRALPHTPLSALGINRIAHFDAENEERWHAIGDRLAPKKVWSSALKFPATRSVSIIGGRAGNYGGSVTVTVEPSTVIPYGVFVAINDHYDFTRVDDPPMSRADVTLPQNVEPRTGMASIAIEILNDRWSPSRAESDRIIQLVGESG</sequence>